<evidence type="ECO:0000256" key="1">
    <source>
        <dbReference type="SAM" id="Phobius"/>
    </source>
</evidence>
<comment type="caution">
    <text evidence="2">The sequence shown here is derived from an EMBL/GenBank/DDBJ whole genome shotgun (WGS) entry which is preliminary data.</text>
</comment>
<keyword evidence="3" id="KW-1185">Reference proteome</keyword>
<accession>A0A2S9IMG7</accession>
<keyword evidence="1" id="KW-0472">Membrane</keyword>
<reference evidence="2 3" key="1">
    <citation type="submission" date="2018-02" db="EMBL/GenBank/DDBJ databases">
        <title>The draft genome of Phyllobacterium sp. 1N-3.</title>
        <authorList>
            <person name="Liu L."/>
            <person name="Li L."/>
            <person name="Zhang X."/>
            <person name="Wang T."/>
            <person name="Liang L."/>
        </authorList>
    </citation>
    <scope>NUCLEOTIDE SEQUENCE [LARGE SCALE GENOMIC DNA]</scope>
    <source>
        <strain evidence="2 3">1N-3</strain>
    </source>
</reference>
<proteinExistence type="predicted"/>
<name>A0A2S9IMG7_9HYPH</name>
<dbReference type="AlphaFoldDB" id="A0A2S9IMG7"/>
<dbReference type="RefSeq" id="WP_105743682.1">
    <property type="nucleotide sequence ID" value="NZ_PVBR01000017.1"/>
</dbReference>
<evidence type="ECO:0000313" key="3">
    <source>
        <dbReference type="Proteomes" id="UP000239434"/>
    </source>
</evidence>
<keyword evidence="1" id="KW-0812">Transmembrane</keyword>
<dbReference type="EMBL" id="PVBR01000017">
    <property type="protein sequence ID" value="PRD41724.1"/>
    <property type="molecule type" value="Genomic_DNA"/>
</dbReference>
<sequence length="86" mass="9156">MRKMETGRRGGRDAATVLPFLLAILLAPPIILVFAAPVTIVGIPLMAVYLFGVWAVAVLAAFFLSQRLAETETPPGQASPGEGKRH</sequence>
<evidence type="ECO:0008006" key="4">
    <source>
        <dbReference type="Google" id="ProtNLM"/>
    </source>
</evidence>
<evidence type="ECO:0000313" key="2">
    <source>
        <dbReference type="EMBL" id="PRD41724.1"/>
    </source>
</evidence>
<feature type="transmembrane region" description="Helical" evidence="1">
    <location>
        <begin position="45"/>
        <end position="64"/>
    </location>
</feature>
<gene>
    <name evidence="2" type="ORF">C5748_19875</name>
</gene>
<organism evidence="2 3">
    <name type="scientific">Phyllobacterium phragmitis</name>
    <dbReference type="NCBI Taxonomy" id="2670329"/>
    <lineage>
        <taxon>Bacteria</taxon>
        <taxon>Pseudomonadati</taxon>
        <taxon>Pseudomonadota</taxon>
        <taxon>Alphaproteobacteria</taxon>
        <taxon>Hyphomicrobiales</taxon>
        <taxon>Phyllobacteriaceae</taxon>
        <taxon>Phyllobacterium</taxon>
    </lineage>
</organism>
<keyword evidence="1" id="KW-1133">Transmembrane helix</keyword>
<protein>
    <recommendedName>
        <fullName evidence="4">DUF3311 domain-containing protein</fullName>
    </recommendedName>
</protein>
<dbReference type="Proteomes" id="UP000239434">
    <property type="component" value="Unassembled WGS sequence"/>
</dbReference>